<dbReference type="GO" id="GO:0044782">
    <property type="term" value="P:cilium organization"/>
    <property type="evidence" value="ECO:0007669"/>
    <property type="project" value="TreeGrafter"/>
</dbReference>
<reference evidence="2" key="1">
    <citation type="submission" date="2014-11" db="EMBL/GenBank/DDBJ databases">
        <authorList>
            <person name="Otto D Thomas"/>
            <person name="Naeem Raeece"/>
        </authorList>
    </citation>
    <scope>NUCLEOTIDE SEQUENCE</scope>
</reference>
<feature type="compositionally biased region" description="Gly residues" evidence="1">
    <location>
        <begin position="133"/>
        <end position="156"/>
    </location>
</feature>
<dbReference type="InterPro" id="IPR016024">
    <property type="entry name" value="ARM-type_fold"/>
</dbReference>
<dbReference type="AlphaFoldDB" id="A0A0G4GJD9"/>
<dbReference type="SUPFAM" id="SSF48371">
    <property type="entry name" value="ARM repeat"/>
    <property type="match status" value="1"/>
</dbReference>
<dbReference type="GO" id="GO:0016939">
    <property type="term" value="C:kinesin II complex"/>
    <property type="evidence" value="ECO:0007669"/>
    <property type="project" value="TreeGrafter"/>
</dbReference>
<feature type="compositionally biased region" description="Basic residues" evidence="1">
    <location>
        <begin position="101"/>
        <end position="112"/>
    </location>
</feature>
<dbReference type="GO" id="GO:0035869">
    <property type="term" value="C:ciliary transition zone"/>
    <property type="evidence" value="ECO:0007669"/>
    <property type="project" value="TreeGrafter"/>
</dbReference>
<feature type="compositionally biased region" description="Gly residues" evidence="1">
    <location>
        <begin position="787"/>
        <end position="801"/>
    </location>
</feature>
<name>A0A0G4GJD9_9ALVE</name>
<dbReference type="PANTHER" id="PTHR15605">
    <property type="entry name" value="KINESIN-ASSOCIATED PROTEINS"/>
    <property type="match status" value="1"/>
</dbReference>
<dbReference type="SMART" id="SM01297">
    <property type="entry name" value="KAP"/>
    <property type="match status" value="1"/>
</dbReference>
<dbReference type="Pfam" id="PF05804">
    <property type="entry name" value="KAP"/>
    <property type="match status" value="1"/>
</dbReference>
<dbReference type="InterPro" id="IPR000225">
    <property type="entry name" value="Armadillo"/>
</dbReference>
<gene>
    <name evidence="2" type="ORF">Cvel_22155</name>
</gene>
<dbReference type="GO" id="GO:0007018">
    <property type="term" value="P:microtubule-based movement"/>
    <property type="evidence" value="ECO:0007669"/>
    <property type="project" value="TreeGrafter"/>
</dbReference>
<accession>A0A0G4GJD9</accession>
<sequence length="842" mass="94139">MSTKRKLKPGSIELDKNENAIIINYSLETSQVNEHGDILSTDSEDGQKRVRIRDMNPDNIPQMAKDLVSKCKYVHASRTEEIEELLRQLCESSERGDGYSGKKKKEKVRGARQKPYESMSRRTEEGSPAGSREVGGGEGGRGPLPFQQGGGPGGDWGEGEGPEAPAVRQRRRPLLPDASPDDLEDYIDKLYEEKTEDKVMGAKCLLRLSLETQNLELLVDHDSLVGILARVLREEGKKSTELAIAIAGCFLCWSHFSEFHEILRQNQCGDVTIRVLDFEAKRDRARVAEVKERKEQINSSTASPEEKQRLIRVEERRLQRLQARQSRLLYACSLILLNLAEDLSVERKMVKRNIISILVPLLDRRECPELLLVTLTFLKKLCIFEENKNALVDEKVPQKTVELLQLGMRSGNPYLTMLTLRVLYNLSFSSEVRSRLVETGILQVLVELLKNPPFRQIVLRILYHFSFDQRAQSLLTFNEQCVGMVLQLVVAFPERRVGRDLVALVVNLSLHPRGAERMVSSGLMPQVVGRVLKLRDATLCKVIRGIVAHPVARQMLMETMRSESLRTAEWVRDFVRVATQSLEHTDMLVEVLGLLAHLEEVGAKWVELCEIGLLPLIQQVLVGGLNEDDLVLECIQLVSTIALAPGTGPLLASSDIPAVLHDVLSAKQEDDEMVLQLLFCFFCLIANEATRGVVFAREGPGEFAQITTFVLDLLKDRHPIIRQLATETLNLIGEVDPVMAENIRVWKFQFYNQEWCALVKRQERGGGFGGDDSEDSGGLSQPLHHPGAGGVGGQPGMGGMGVETPEGRSASPHADGMMMRWDDARALADRYWGDAVRLTGAQ</sequence>
<dbReference type="EMBL" id="CDMZ01001271">
    <property type="protein sequence ID" value="CEM30016.1"/>
    <property type="molecule type" value="Genomic_DNA"/>
</dbReference>
<feature type="region of interest" description="Disordered" evidence="1">
    <location>
        <begin position="92"/>
        <end position="180"/>
    </location>
</feature>
<dbReference type="VEuPathDB" id="CryptoDB:Cvel_22155"/>
<dbReference type="PANTHER" id="PTHR15605:SF2">
    <property type="entry name" value="KINESIN-ASSOCIATED PROTEIN 3"/>
    <property type="match status" value="1"/>
</dbReference>
<dbReference type="Gene3D" id="1.25.10.10">
    <property type="entry name" value="Leucine-rich Repeat Variant"/>
    <property type="match status" value="1"/>
</dbReference>
<evidence type="ECO:0000256" key="1">
    <source>
        <dbReference type="SAM" id="MobiDB-lite"/>
    </source>
</evidence>
<feature type="region of interest" description="Disordered" evidence="1">
    <location>
        <begin position="766"/>
        <end position="815"/>
    </location>
</feature>
<dbReference type="InterPro" id="IPR008658">
    <property type="entry name" value="KAP3"/>
</dbReference>
<dbReference type="SMART" id="SM00185">
    <property type="entry name" value="ARM"/>
    <property type="match status" value="3"/>
</dbReference>
<dbReference type="InterPro" id="IPR011989">
    <property type="entry name" value="ARM-like"/>
</dbReference>
<evidence type="ECO:0008006" key="3">
    <source>
        <dbReference type="Google" id="ProtNLM"/>
    </source>
</evidence>
<organism evidence="2">
    <name type="scientific">Chromera velia CCMP2878</name>
    <dbReference type="NCBI Taxonomy" id="1169474"/>
    <lineage>
        <taxon>Eukaryota</taxon>
        <taxon>Sar</taxon>
        <taxon>Alveolata</taxon>
        <taxon>Colpodellida</taxon>
        <taxon>Chromeraceae</taxon>
        <taxon>Chromera</taxon>
    </lineage>
</organism>
<evidence type="ECO:0000313" key="2">
    <source>
        <dbReference type="EMBL" id="CEM30016.1"/>
    </source>
</evidence>
<protein>
    <recommendedName>
        <fullName evidence="3">Kinesin-associated protein 3</fullName>
    </recommendedName>
</protein>
<proteinExistence type="predicted"/>
<dbReference type="GO" id="GO:0019894">
    <property type="term" value="F:kinesin binding"/>
    <property type="evidence" value="ECO:0007669"/>
    <property type="project" value="InterPro"/>
</dbReference>
<dbReference type="GO" id="GO:0005930">
    <property type="term" value="C:axoneme"/>
    <property type="evidence" value="ECO:0007669"/>
    <property type="project" value="TreeGrafter"/>
</dbReference>